<dbReference type="FunCoup" id="A0A4R5DDV3">
    <property type="interactions" value="2"/>
</dbReference>
<dbReference type="InterPro" id="IPR000917">
    <property type="entry name" value="Sulfatase_N"/>
</dbReference>
<dbReference type="InParanoid" id="A0A4R5DDV3"/>
<evidence type="ECO:0000313" key="3">
    <source>
        <dbReference type="Proteomes" id="UP000294739"/>
    </source>
</evidence>
<gene>
    <name evidence="2" type="ORF">E1269_17235</name>
</gene>
<dbReference type="AlphaFoldDB" id="A0A4R5DDV3"/>
<organism evidence="2 3">
    <name type="scientific">Jiangella asiatica</name>
    <dbReference type="NCBI Taxonomy" id="2530372"/>
    <lineage>
        <taxon>Bacteria</taxon>
        <taxon>Bacillati</taxon>
        <taxon>Actinomycetota</taxon>
        <taxon>Actinomycetes</taxon>
        <taxon>Jiangellales</taxon>
        <taxon>Jiangellaceae</taxon>
        <taxon>Jiangella</taxon>
    </lineage>
</organism>
<evidence type="ECO:0000259" key="1">
    <source>
        <dbReference type="Pfam" id="PF00884"/>
    </source>
</evidence>
<name>A0A4R5DDV3_9ACTN</name>
<dbReference type="Pfam" id="PF00884">
    <property type="entry name" value="Sulfatase"/>
    <property type="match status" value="1"/>
</dbReference>
<sequence>MKRPNVLFIMSDQEQHWSILPPGLTRPGLGWLLTNGTAFTNHHVVTLPCGPSRSTIYTGQHTQHTKVYGNPSRARGISMSPEVATVGRMLRDQGYHTAYKGKWHVSVIDPPTPFAASTVHALEEFGFSEFNSGGDPVGVAWEGFRQDPAVASEAANWLLGGSGGKPADRPWFLAVNFVNPHDIMYFDATGRMNEPPATAPTPRQPAPRSAIYQRTWDVDLPASFDDDLARKPAIQADLSAAVAAGLGEIPHDDVDAWRRYRDYYYNCLRDLDQHVKTVLDAFVEAGHDRDTLVVYSTDHGEAAGAHGLREKPTSVYREVVNVPLVICHPDVDGGSTAEALSSTVDLVPTILSFAGVAEGERTDRYQQLTGHDLSPVVAGDAARTGRDDTGVLFNMSRPTPALGGRDTGFAGSAQRRNLRGVFDGRWKYARYFGADDPLRADGWDALRTGSDLELYDTASDPDEVRNLAHDENHRDELLRLEKQVAALVDAEVGDDHLPGTTPSPRV</sequence>
<feature type="domain" description="Sulfatase N-terminal" evidence="1">
    <location>
        <begin position="4"/>
        <end position="356"/>
    </location>
</feature>
<dbReference type="RefSeq" id="WP_131896727.1">
    <property type="nucleotide sequence ID" value="NZ_SMKZ01000024.1"/>
</dbReference>
<comment type="caution">
    <text evidence="2">The sequence shown here is derived from an EMBL/GenBank/DDBJ whole genome shotgun (WGS) entry which is preliminary data.</text>
</comment>
<dbReference type="InterPro" id="IPR017850">
    <property type="entry name" value="Alkaline_phosphatase_core_sf"/>
</dbReference>
<proteinExistence type="predicted"/>
<dbReference type="GO" id="GO:0004065">
    <property type="term" value="F:arylsulfatase activity"/>
    <property type="evidence" value="ECO:0007669"/>
    <property type="project" value="TreeGrafter"/>
</dbReference>
<keyword evidence="3" id="KW-1185">Reference proteome</keyword>
<dbReference type="CDD" id="cd16035">
    <property type="entry name" value="sulfatase_like"/>
    <property type="match status" value="1"/>
</dbReference>
<dbReference type="OrthoDB" id="9777306at2"/>
<dbReference type="SUPFAM" id="SSF53649">
    <property type="entry name" value="Alkaline phosphatase-like"/>
    <property type="match status" value="1"/>
</dbReference>
<dbReference type="Proteomes" id="UP000294739">
    <property type="component" value="Unassembled WGS sequence"/>
</dbReference>
<dbReference type="PANTHER" id="PTHR46615">
    <property type="entry name" value="ARYLSULFATASE K"/>
    <property type="match status" value="1"/>
</dbReference>
<dbReference type="Gene3D" id="3.40.720.10">
    <property type="entry name" value="Alkaline Phosphatase, subunit A"/>
    <property type="match status" value="1"/>
</dbReference>
<protein>
    <submittedName>
        <fullName evidence="2">Sulfatase</fullName>
    </submittedName>
</protein>
<dbReference type="InterPro" id="IPR051849">
    <property type="entry name" value="GAG-degrading_sulfatase"/>
</dbReference>
<accession>A0A4R5DDV3</accession>
<reference evidence="2 3" key="1">
    <citation type="submission" date="2019-03" db="EMBL/GenBank/DDBJ databases">
        <title>Draft genome sequences of novel Actinobacteria.</title>
        <authorList>
            <person name="Sahin N."/>
            <person name="Ay H."/>
            <person name="Saygin H."/>
        </authorList>
    </citation>
    <scope>NUCLEOTIDE SEQUENCE [LARGE SCALE GENOMIC DNA]</scope>
    <source>
        <strain evidence="2 3">5K138</strain>
    </source>
</reference>
<evidence type="ECO:0000313" key="2">
    <source>
        <dbReference type="EMBL" id="TDE08453.1"/>
    </source>
</evidence>
<dbReference type="PANTHER" id="PTHR46615:SF1">
    <property type="entry name" value="ARYLSULFATASE K"/>
    <property type="match status" value="1"/>
</dbReference>
<dbReference type="EMBL" id="SMKZ01000024">
    <property type="protein sequence ID" value="TDE08453.1"/>
    <property type="molecule type" value="Genomic_DNA"/>
</dbReference>
<dbReference type="GO" id="GO:0015024">
    <property type="term" value="F:glucuronate-2-sulfatase activity"/>
    <property type="evidence" value="ECO:0007669"/>
    <property type="project" value="TreeGrafter"/>
</dbReference>